<dbReference type="Proteomes" id="UP000305778">
    <property type="component" value="Unassembled WGS sequence"/>
</dbReference>
<dbReference type="InterPro" id="IPR006059">
    <property type="entry name" value="SBP"/>
</dbReference>
<evidence type="ECO:0000313" key="6">
    <source>
        <dbReference type="Proteomes" id="UP000305778"/>
    </source>
</evidence>
<proteinExistence type="inferred from homology"/>
<dbReference type="PROSITE" id="PS51318">
    <property type="entry name" value="TAT"/>
    <property type="match status" value="1"/>
</dbReference>
<organism evidence="5 6">
    <name type="scientific">Actinacidiphila oryziradicis</name>
    <dbReference type="NCBI Taxonomy" id="2571141"/>
    <lineage>
        <taxon>Bacteria</taxon>
        <taxon>Bacillati</taxon>
        <taxon>Actinomycetota</taxon>
        <taxon>Actinomycetes</taxon>
        <taxon>Kitasatosporales</taxon>
        <taxon>Streptomycetaceae</taxon>
        <taxon>Actinacidiphila</taxon>
    </lineage>
</organism>
<comment type="caution">
    <text evidence="5">The sequence shown here is derived from an EMBL/GenBank/DDBJ whole genome shotgun (WGS) entry which is preliminary data.</text>
</comment>
<dbReference type="AlphaFoldDB" id="A0A4U0S0A3"/>
<dbReference type="InterPro" id="IPR006311">
    <property type="entry name" value="TAT_signal"/>
</dbReference>
<protein>
    <submittedName>
        <fullName evidence="5">Extracellular solute-binding protein</fullName>
    </submittedName>
</protein>
<evidence type="ECO:0000256" key="4">
    <source>
        <dbReference type="ARBA" id="ARBA00022729"/>
    </source>
</evidence>
<evidence type="ECO:0000256" key="2">
    <source>
        <dbReference type="ARBA" id="ARBA00008520"/>
    </source>
</evidence>
<dbReference type="GO" id="GO:0030313">
    <property type="term" value="C:cell envelope"/>
    <property type="evidence" value="ECO:0007669"/>
    <property type="project" value="UniProtKB-SubCell"/>
</dbReference>
<dbReference type="Pfam" id="PF13416">
    <property type="entry name" value="SBP_bac_8"/>
    <property type="match status" value="1"/>
</dbReference>
<name>A0A4U0S0A3_9ACTN</name>
<keyword evidence="4" id="KW-0732">Signal</keyword>
<dbReference type="SUPFAM" id="SSF53850">
    <property type="entry name" value="Periplasmic binding protein-like II"/>
    <property type="match status" value="1"/>
</dbReference>
<keyword evidence="6" id="KW-1185">Reference proteome</keyword>
<dbReference type="OrthoDB" id="2513152at2"/>
<dbReference type="RefSeq" id="WP_136729463.1">
    <property type="nucleotide sequence ID" value="NZ_SUMC01000085.1"/>
</dbReference>
<gene>
    <name evidence="5" type="ORF">FCI23_42795</name>
</gene>
<evidence type="ECO:0000256" key="3">
    <source>
        <dbReference type="ARBA" id="ARBA00022448"/>
    </source>
</evidence>
<evidence type="ECO:0000256" key="1">
    <source>
        <dbReference type="ARBA" id="ARBA00004196"/>
    </source>
</evidence>
<dbReference type="PANTHER" id="PTHR43649">
    <property type="entry name" value="ARABINOSE-BINDING PROTEIN-RELATED"/>
    <property type="match status" value="1"/>
</dbReference>
<reference evidence="5 6" key="1">
    <citation type="submission" date="2019-04" db="EMBL/GenBank/DDBJ databases">
        <title>Streptomyces oryziradicis sp. nov., a novel actinomycete isolated from rhizosphere soil of rice (Oryza sativa L.).</title>
        <authorList>
            <person name="Li C."/>
        </authorList>
    </citation>
    <scope>NUCLEOTIDE SEQUENCE [LARGE SCALE GENOMIC DNA]</scope>
    <source>
        <strain evidence="5 6">NEAU-C40</strain>
    </source>
</reference>
<dbReference type="Gene3D" id="3.40.190.10">
    <property type="entry name" value="Periplasmic binding protein-like II"/>
    <property type="match status" value="1"/>
</dbReference>
<sequence>MPNSQAPANGSAPSRRMFLSGAVAVAATAAGGSLLSACSTPNNASGNGGVAAGSSLKKLLPAYVASNAVQPDIAGVNGSTPGFLKYPADLVTSVSGTPGKGGSYKAMTPAWWSLPSSDNAYFKAVNKALGTNIKIQESDGTTYQDKIGAILASSDIPDWMNLPTWNLTGQIPNAVGSKFADLGPYLSGDEIKKYPNLAAIPTAAWQYATFGGKLKGIPLSSELKTGNPVYYRKDIFDTLGVQPPKSAAEFLSLAKQITDAKNNRWACDDMWVSAQAFFGCVPDRPSYWKLDNGKLVNKVETEEYLAALDWTRKLFKAGVVHPDAVALKTADAKTRFESGKTLIYSDGNGAWHEAVARQAAINPKFNMQAMDFFAADGGDPTLWYAAPAYMFSFLNKKLSKAQIEELLAVANYLAAPFGTKEYELVTYGAEGVHFKKDKNGIPQTTDQGKKDVTSSYGFLSTPPPAYAYVAYPQNVKDYCAWDARMAPFFKKPLFYGMQIQEPTRFATLGASFLDLQNDYTRGRKSLSDVKSAISSWRSTGGEELRTFYKKILDANGGAS</sequence>
<accession>A0A4U0S0A3</accession>
<dbReference type="PANTHER" id="PTHR43649:SF31">
    <property type="entry name" value="SN-GLYCEROL-3-PHOSPHATE-BINDING PERIPLASMIC PROTEIN UGPB"/>
    <property type="match status" value="1"/>
</dbReference>
<comment type="subcellular location">
    <subcellularLocation>
        <location evidence="1">Cell envelope</location>
    </subcellularLocation>
</comment>
<keyword evidence="3" id="KW-0813">Transport</keyword>
<dbReference type="EMBL" id="SUMC01000085">
    <property type="protein sequence ID" value="TKA00481.1"/>
    <property type="molecule type" value="Genomic_DNA"/>
</dbReference>
<evidence type="ECO:0000313" key="5">
    <source>
        <dbReference type="EMBL" id="TKA00481.1"/>
    </source>
</evidence>
<comment type="similarity">
    <text evidence="2">Belongs to the bacterial solute-binding protein 1 family.</text>
</comment>
<dbReference type="InterPro" id="IPR050490">
    <property type="entry name" value="Bact_solute-bd_prot1"/>
</dbReference>